<dbReference type="AlphaFoldDB" id="A0A7W3N0Y6"/>
<proteinExistence type="predicted"/>
<evidence type="ECO:0000313" key="2">
    <source>
        <dbReference type="EMBL" id="MBA9005529.1"/>
    </source>
</evidence>
<reference evidence="2 3" key="1">
    <citation type="submission" date="2020-08" db="EMBL/GenBank/DDBJ databases">
        <title>Sequencing the genomes of 1000 actinobacteria strains.</title>
        <authorList>
            <person name="Klenk H.-P."/>
        </authorList>
    </citation>
    <scope>NUCLEOTIDE SEQUENCE [LARGE SCALE GENOMIC DNA]</scope>
    <source>
        <strain evidence="2 3">DSM 45823</strain>
    </source>
</reference>
<dbReference type="EMBL" id="JACJII010000001">
    <property type="protein sequence ID" value="MBA9005529.1"/>
    <property type="molecule type" value="Genomic_DNA"/>
</dbReference>
<gene>
    <name evidence="2" type="ORF">HNR21_004411</name>
</gene>
<name>A0A7W3N0Y6_9ACTN</name>
<feature type="compositionally biased region" description="Pro residues" evidence="1">
    <location>
        <begin position="60"/>
        <end position="75"/>
    </location>
</feature>
<organism evidence="2 3">
    <name type="scientific">Thermomonospora cellulosilytica</name>
    <dbReference type="NCBI Taxonomy" id="1411118"/>
    <lineage>
        <taxon>Bacteria</taxon>
        <taxon>Bacillati</taxon>
        <taxon>Actinomycetota</taxon>
        <taxon>Actinomycetes</taxon>
        <taxon>Streptosporangiales</taxon>
        <taxon>Thermomonosporaceae</taxon>
        <taxon>Thermomonospora</taxon>
    </lineage>
</organism>
<sequence length="75" mass="8000">MPDARPPTHPTTVLQNLLRHVQTGLMHVGAYMWLVAGVSPDQIAAGFADPASASDRPDLRPAPQPETGPGRPRPL</sequence>
<protein>
    <submittedName>
        <fullName evidence="2">Uncharacterized protein</fullName>
    </submittedName>
</protein>
<dbReference type="Proteomes" id="UP000539313">
    <property type="component" value="Unassembled WGS sequence"/>
</dbReference>
<keyword evidence="3" id="KW-1185">Reference proteome</keyword>
<comment type="caution">
    <text evidence="2">The sequence shown here is derived from an EMBL/GenBank/DDBJ whole genome shotgun (WGS) entry which is preliminary data.</text>
</comment>
<accession>A0A7W3N0Y6</accession>
<evidence type="ECO:0000313" key="3">
    <source>
        <dbReference type="Proteomes" id="UP000539313"/>
    </source>
</evidence>
<evidence type="ECO:0000256" key="1">
    <source>
        <dbReference type="SAM" id="MobiDB-lite"/>
    </source>
</evidence>
<feature type="region of interest" description="Disordered" evidence="1">
    <location>
        <begin position="47"/>
        <end position="75"/>
    </location>
</feature>
<dbReference type="RefSeq" id="WP_182706691.1">
    <property type="nucleotide sequence ID" value="NZ_JACJII010000001.1"/>
</dbReference>